<dbReference type="AlphaFoldDB" id="A0A9X2L654"/>
<dbReference type="GO" id="GO:0005524">
    <property type="term" value="F:ATP binding"/>
    <property type="evidence" value="ECO:0007669"/>
    <property type="project" value="TreeGrafter"/>
</dbReference>
<dbReference type="RefSeq" id="WP_255135950.1">
    <property type="nucleotide sequence ID" value="NZ_CP175953.1"/>
</dbReference>
<dbReference type="GO" id="GO:0006808">
    <property type="term" value="P:regulation of nitrogen utilization"/>
    <property type="evidence" value="ECO:0007669"/>
    <property type="project" value="InterPro"/>
</dbReference>
<comment type="caution">
    <text evidence="1">The sequence shown here is derived from an EMBL/GenBank/DDBJ whole genome shotgun (WGS) entry which is preliminary data.</text>
</comment>
<accession>A0A9X2L654</accession>
<keyword evidence="2" id="KW-1185">Reference proteome</keyword>
<dbReference type="InterPro" id="IPR015867">
    <property type="entry name" value="N-reg_PII/ATP_PRibTrfase_C"/>
</dbReference>
<evidence type="ECO:0000313" key="2">
    <source>
        <dbReference type="Proteomes" id="UP001139125"/>
    </source>
</evidence>
<organism evidence="1 2">
    <name type="scientific">Gracilimonas sediminicola</name>
    <dbReference type="NCBI Taxonomy" id="2952158"/>
    <lineage>
        <taxon>Bacteria</taxon>
        <taxon>Pseudomonadati</taxon>
        <taxon>Balneolota</taxon>
        <taxon>Balneolia</taxon>
        <taxon>Balneolales</taxon>
        <taxon>Balneolaceae</taxon>
        <taxon>Gracilimonas</taxon>
    </lineage>
</organism>
<dbReference type="PRINTS" id="PR00340">
    <property type="entry name" value="PIIGLNB"/>
</dbReference>
<dbReference type="InterPro" id="IPR011322">
    <property type="entry name" value="N-reg_PII-like_a/b"/>
</dbReference>
<protein>
    <submittedName>
        <fullName evidence="1">P-II family nitrogen regulator</fullName>
    </submittedName>
</protein>
<proteinExistence type="predicted"/>
<dbReference type="Gene3D" id="3.30.70.120">
    <property type="match status" value="1"/>
</dbReference>
<dbReference type="Proteomes" id="UP001139125">
    <property type="component" value="Unassembled WGS sequence"/>
</dbReference>
<dbReference type="InterPro" id="IPR002187">
    <property type="entry name" value="N-reg_PII"/>
</dbReference>
<gene>
    <name evidence="1" type="ORF">NM125_15805</name>
</gene>
<dbReference type="PROSITE" id="PS51343">
    <property type="entry name" value="PII_GLNB_DOM"/>
    <property type="match status" value="1"/>
</dbReference>
<dbReference type="EMBL" id="JANDBC010000005">
    <property type="protein sequence ID" value="MCP9293056.1"/>
    <property type="molecule type" value="Genomic_DNA"/>
</dbReference>
<sequence>MKLVKAYIRPMLLEEVYKALRSEGHCCITVFRGEGAGQYTDPDHAHGSLQFPAMHSKVVKIEIAAVDEDVNSIIEIIQQTASTGSRGDGIIFVMPIENMIRIRDGEEGPKVIE</sequence>
<dbReference type="Pfam" id="PF00543">
    <property type="entry name" value="P-II"/>
    <property type="match status" value="1"/>
</dbReference>
<dbReference type="PANTHER" id="PTHR30115">
    <property type="entry name" value="NITROGEN REGULATORY PROTEIN P-II"/>
    <property type="match status" value="1"/>
</dbReference>
<dbReference type="SMART" id="SM00938">
    <property type="entry name" value="P-II"/>
    <property type="match status" value="1"/>
</dbReference>
<dbReference type="PANTHER" id="PTHR30115:SF11">
    <property type="entry name" value="NITROGEN REGULATORY PROTEIN P-II HOMOLOG"/>
    <property type="match status" value="1"/>
</dbReference>
<dbReference type="SUPFAM" id="SSF54913">
    <property type="entry name" value="GlnB-like"/>
    <property type="match status" value="1"/>
</dbReference>
<reference evidence="1" key="1">
    <citation type="submission" date="2022-06" db="EMBL/GenBank/DDBJ databases">
        <title>Gracilimonas sp. CAU 1638 isolated from sea sediment.</title>
        <authorList>
            <person name="Kim W."/>
        </authorList>
    </citation>
    <scope>NUCLEOTIDE SEQUENCE</scope>
    <source>
        <strain evidence="1">CAU 1638</strain>
    </source>
</reference>
<dbReference type="GO" id="GO:0030234">
    <property type="term" value="F:enzyme regulator activity"/>
    <property type="evidence" value="ECO:0007669"/>
    <property type="project" value="InterPro"/>
</dbReference>
<dbReference type="GO" id="GO:0005829">
    <property type="term" value="C:cytosol"/>
    <property type="evidence" value="ECO:0007669"/>
    <property type="project" value="TreeGrafter"/>
</dbReference>
<evidence type="ECO:0000313" key="1">
    <source>
        <dbReference type="EMBL" id="MCP9293056.1"/>
    </source>
</evidence>
<name>A0A9X2L654_9BACT</name>